<accession>A0A7H0SMR0</accession>
<reference evidence="1 2" key="1">
    <citation type="submission" date="2019-12" db="EMBL/GenBank/DDBJ databases">
        <title>Corynebacterium sp. nov., isolated from feces of the Anser Albifrons in China.</title>
        <authorList>
            <person name="Liu Q."/>
        </authorList>
    </citation>
    <scope>NUCLEOTIDE SEQUENCE [LARGE SCALE GENOMIC DNA]</scope>
    <source>
        <strain evidence="1 2">4H37-19</strain>
    </source>
</reference>
<proteinExistence type="predicted"/>
<name>A0A7H0SMR0_9CORY</name>
<keyword evidence="2" id="KW-1185">Reference proteome</keyword>
<dbReference type="Pfam" id="PF11580">
    <property type="entry name" value="DUF3239"/>
    <property type="match status" value="1"/>
</dbReference>
<dbReference type="Proteomes" id="UP000516320">
    <property type="component" value="Chromosome"/>
</dbReference>
<dbReference type="AlphaFoldDB" id="A0A7H0SMR0"/>
<protein>
    <submittedName>
        <fullName evidence="1">DUF3239 domain-containing protein</fullName>
    </submittedName>
</protein>
<evidence type="ECO:0000313" key="2">
    <source>
        <dbReference type="Proteomes" id="UP000516320"/>
    </source>
</evidence>
<dbReference type="InterPro" id="IPR021632">
    <property type="entry name" value="DUF3239"/>
</dbReference>
<dbReference type="InterPro" id="IPR023124">
    <property type="entry name" value="DUF3239_dom_sf"/>
</dbReference>
<dbReference type="EMBL" id="CP046884">
    <property type="protein sequence ID" value="QNQ89835.1"/>
    <property type="molecule type" value="Genomic_DNA"/>
</dbReference>
<dbReference type="RefSeq" id="WP_187975291.1">
    <property type="nucleotide sequence ID" value="NZ_CP046884.1"/>
</dbReference>
<sequence length="214" mass="24175">MKVFSFPVNEKYARKHNELLRDTRRLQLSALFLALLLVVVGTAVAWYLSWTLMSWIVLGIFGILAVIFIIVAITIPSQVGSAQHLYDTYPLAPAIVAEVNPRDVVLLALVNTNVDPSKPPRWGLALRTCSNIEPHDRIFGTRVPTAAVSGRRTLTHQDHWDEITPMPIAWGTMDKDIIHRAIDAIPQDMWARLEKNKDKLPDVQQTKRNLLILS</sequence>
<dbReference type="Gene3D" id="2.40.410.10">
    <property type="entry name" value="putative membrane protein from Corynebacterium diphtheriae superfamily"/>
    <property type="match status" value="1"/>
</dbReference>
<organism evidence="1 2">
    <name type="scientific">Corynebacterium poyangense</name>
    <dbReference type="NCBI Taxonomy" id="2684405"/>
    <lineage>
        <taxon>Bacteria</taxon>
        <taxon>Bacillati</taxon>
        <taxon>Actinomycetota</taxon>
        <taxon>Actinomycetes</taxon>
        <taxon>Mycobacteriales</taxon>
        <taxon>Corynebacteriaceae</taxon>
        <taxon>Corynebacterium</taxon>
    </lineage>
</organism>
<dbReference type="KEGG" id="cpoy:GP475_03610"/>
<evidence type="ECO:0000313" key="1">
    <source>
        <dbReference type="EMBL" id="QNQ89835.1"/>
    </source>
</evidence>
<gene>
    <name evidence="1" type="ORF">GP475_03610</name>
</gene>